<accession>A0A0R3U403</accession>
<dbReference type="AlphaFoldDB" id="A0A0R3U403"/>
<feature type="region of interest" description="Disordered" evidence="1">
    <location>
        <begin position="90"/>
        <end position="125"/>
    </location>
</feature>
<evidence type="ECO:0000313" key="3">
    <source>
        <dbReference type="Proteomes" id="UP000267029"/>
    </source>
</evidence>
<sequence length="283" mass="31752">MAEILFTNGRSKNEMFEDSEPTIKTEYFDGKVEELPADSSDIFFGAEVGDFAPGSDPYGDLFLMDPNDLLGVREEVVGSDPTKASEEILVPEKSTNTETPSGLLRRSTRRKKLRQKQFRKVCRKREDRDSSDLEDFSIPLTVNPQSQFKSESSASVQRRVQYPIHSSTSVANGVRPRIFKINQALPMCNSSGNHQSGVVTTRRILAFKRRAEYGRQLLPRGKCFVDVSKRLVKLQFSPKFIINRITSQHWPKQSSLLLASCCQCLTSVLVLDKGLTKSAVVVA</sequence>
<proteinExistence type="predicted"/>
<gene>
    <name evidence="2" type="ORF">MCOS_LOCUS1348</name>
</gene>
<dbReference type="WBParaSite" id="MCOS_0000134701-mRNA-1">
    <property type="protein sequence ID" value="MCOS_0000134701-mRNA-1"/>
    <property type="gene ID" value="MCOS_0000134701"/>
</dbReference>
<name>A0A0R3U403_MESCO</name>
<reference evidence="2 3" key="2">
    <citation type="submission" date="2018-10" db="EMBL/GenBank/DDBJ databases">
        <authorList>
            <consortium name="Pathogen Informatics"/>
        </authorList>
    </citation>
    <scope>NUCLEOTIDE SEQUENCE [LARGE SCALE GENOMIC DNA]</scope>
</reference>
<dbReference type="EMBL" id="UXSR01000164">
    <property type="protein sequence ID" value="VDD75345.1"/>
    <property type="molecule type" value="Genomic_DNA"/>
</dbReference>
<keyword evidence="3" id="KW-1185">Reference proteome</keyword>
<dbReference type="OrthoDB" id="10589192at2759"/>
<dbReference type="STRING" id="53468.A0A0R3U403"/>
<protein>
    <submittedName>
        <fullName evidence="2 4">Uncharacterized protein</fullName>
    </submittedName>
</protein>
<organism evidence="4">
    <name type="scientific">Mesocestoides corti</name>
    <name type="common">Flatworm</name>
    <dbReference type="NCBI Taxonomy" id="53468"/>
    <lineage>
        <taxon>Eukaryota</taxon>
        <taxon>Metazoa</taxon>
        <taxon>Spiralia</taxon>
        <taxon>Lophotrochozoa</taxon>
        <taxon>Platyhelminthes</taxon>
        <taxon>Cestoda</taxon>
        <taxon>Eucestoda</taxon>
        <taxon>Cyclophyllidea</taxon>
        <taxon>Mesocestoididae</taxon>
        <taxon>Mesocestoides</taxon>
    </lineage>
</organism>
<evidence type="ECO:0000313" key="4">
    <source>
        <dbReference type="WBParaSite" id="MCOS_0000134701-mRNA-1"/>
    </source>
</evidence>
<reference evidence="4" key="1">
    <citation type="submission" date="2017-02" db="UniProtKB">
        <authorList>
            <consortium name="WormBaseParasite"/>
        </authorList>
    </citation>
    <scope>IDENTIFICATION</scope>
</reference>
<evidence type="ECO:0000313" key="2">
    <source>
        <dbReference type="EMBL" id="VDD75345.1"/>
    </source>
</evidence>
<dbReference type="Proteomes" id="UP000267029">
    <property type="component" value="Unassembled WGS sequence"/>
</dbReference>
<feature type="compositionally biased region" description="Basic residues" evidence="1">
    <location>
        <begin position="106"/>
        <end position="123"/>
    </location>
</feature>
<evidence type="ECO:0000256" key="1">
    <source>
        <dbReference type="SAM" id="MobiDB-lite"/>
    </source>
</evidence>